<evidence type="ECO:0000256" key="4">
    <source>
        <dbReference type="ARBA" id="ARBA00021581"/>
    </source>
</evidence>
<evidence type="ECO:0000256" key="11">
    <source>
        <dbReference type="ARBA" id="ARBA00032707"/>
    </source>
</evidence>
<evidence type="ECO:0000313" key="16">
    <source>
        <dbReference type="Proteomes" id="UP001198163"/>
    </source>
</evidence>
<evidence type="ECO:0000256" key="1">
    <source>
        <dbReference type="ARBA" id="ARBA00004651"/>
    </source>
</evidence>
<comment type="similarity">
    <text evidence="2 14">Belongs to the UppP family.</text>
</comment>
<evidence type="ECO:0000256" key="12">
    <source>
        <dbReference type="ARBA" id="ARBA00032932"/>
    </source>
</evidence>
<keyword evidence="7 14" id="KW-0378">Hydrolase</keyword>
<dbReference type="PANTHER" id="PTHR30622">
    <property type="entry name" value="UNDECAPRENYL-DIPHOSPHATASE"/>
    <property type="match status" value="1"/>
</dbReference>
<evidence type="ECO:0000256" key="10">
    <source>
        <dbReference type="ARBA" id="ARBA00023251"/>
    </source>
</evidence>
<dbReference type="Proteomes" id="UP001198163">
    <property type="component" value="Unassembled WGS sequence"/>
</dbReference>
<dbReference type="EC" id="3.6.1.27" evidence="3 14"/>
<keyword evidence="9 14" id="KW-0472">Membrane</keyword>
<dbReference type="EMBL" id="JAINWA010000001">
    <property type="protein sequence ID" value="MCD1653580.1"/>
    <property type="molecule type" value="Genomic_DNA"/>
</dbReference>
<keyword evidence="14" id="KW-0573">Peptidoglycan synthesis</keyword>
<evidence type="ECO:0000256" key="2">
    <source>
        <dbReference type="ARBA" id="ARBA00010621"/>
    </source>
</evidence>
<feature type="transmembrane region" description="Helical" evidence="14">
    <location>
        <begin position="219"/>
        <end position="240"/>
    </location>
</feature>
<dbReference type="AlphaFoldDB" id="A0AAE3EG67"/>
<dbReference type="GO" id="GO:0005886">
    <property type="term" value="C:plasma membrane"/>
    <property type="evidence" value="ECO:0007669"/>
    <property type="project" value="UniProtKB-SubCell"/>
</dbReference>
<protein>
    <recommendedName>
        <fullName evidence="4 14">Undecaprenyl-diphosphatase</fullName>
        <ecNumber evidence="3 14">3.6.1.27</ecNumber>
    </recommendedName>
    <alternativeName>
        <fullName evidence="12 14">Bacitracin resistance protein</fullName>
    </alternativeName>
    <alternativeName>
        <fullName evidence="11 14">Undecaprenyl pyrophosphate phosphatase</fullName>
    </alternativeName>
</protein>
<keyword evidence="6 14" id="KW-0812">Transmembrane</keyword>
<evidence type="ECO:0000313" key="15">
    <source>
        <dbReference type="EMBL" id="MCD1653580.1"/>
    </source>
</evidence>
<evidence type="ECO:0000256" key="6">
    <source>
        <dbReference type="ARBA" id="ARBA00022692"/>
    </source>
</evidence>
<evidence type="ECO:0000256" key="7">
    <source>
        <dbReference type="ARBA" id="ARBA00022801"/>
    </source>
</evidence>
<evidence type="ECO:0000256" key="14">
    <source>
        <dbReference type="HAMAP-Rule" id="MF_01006"/>
    </source>
</evidence>
<dbReference type="NCBIfam" id="NF001390">
    <property type="entry name" value="PRK00281.1-4"/>
    <property type="match status" value="1"/>
</dbReference>
<sequence length="270" mass="29764">MRDFFAAFILGCIEGITEFLPISSTGHLILVHQWIKFEIHFQNMFDVVIQLGAICAVILHFRHRFLPFGLKNGNQKNPFPSHLWLKICIGAFPALAIGFFTGNAIQSKLLVPQVVAGTLIGWGFMLILIENHQVNKSARIHSIENLGYGTAFGIGMVQCLALIPGTSRSAATIIGAMLLGCSRLVAAEFSFFLAIPVMVAASCYSLLKYGMSMNGHELLILVIGFMTSFTIAAIVLRNFIKYVESHTFICFGIYRIILGMAVVIMIFLAK</sequence>
<comment type="caution">
    <text evidence="15">The sequence shown here is derived from an EMBL/GenBank/DDBJ whole genome shotgun (WGS) entry which is preliminary data.</text>
</comment>
<evidence type="ECO:0000256" key="13">
    <source>
        <dbReference type="ARBA" id="ARBA00047594"/>
    </source>
</evidence>
<dbReference type="Pfam" id="PF02673">
    <property type="entry name" value="BacA"/>
    <property type="match status" value="1"/>
</dbReference>
<dbReference type="InterPro" id="IPR003824">
    <property type="entry name" value="UppP"/>
</dbReference>
<feature type="transmembrane region" description="Helical" evidence="14">
    <location>
        <begin position="39"/>
        <end position="62"/>
    </location>
</feature>
<gene>
    <name evidence="14" type="primary">uppP</name>
    <name evidence="15" type="ORF">K7J14_02560</name>
</gene>
<evidence type="ECO:0000256" key="8">
    <source>
        <dbReference type="ARBA" id="ARBA00022989"/>
    </source>
</evidence>
<dbReference type="GO" id="GO:0071555">
    <property type="term" value="P:cell wall organization"/>
    <property type="evidence" value="ECO:0007669"/>
    <property type="project" value="UniProtKB-KW"/>
</dbReference>
<keyword evidence="8 14" id="KW-1133">Transmembrane helix</keyword>
<organism evidence="15 16">
    <name type="scientific">Teretinema zuelzerae</name>
    <dbReference type="NCBI Taxonomy" id="156"/>
    <lineage>
        <taxon>Bacteria</taxon>
        <taxon>Pseudomonadati</taxon>
        <taxon>Spirochaetota</taxon>
        <taxon>Spirochaetia</taxon>
        <taxon>Spirochaetales</taxon>
        <taxon>Treponemataceae</taxon>
        <taxon>Teretinema</taxon>
    </lineage>
</organism>
<reference evidence="15" key="1">
    <citation type="submission" date="2021-08" db="EMBL/GenBank/DDBJ databases">
        <title>Comparative analyses of Brucepasteria parasyntrophica and Teretinema zuelzerae.</title>
        <authorList>
            <person name="Song Y."/>
            <person name="Brune A."/>
        </authorList>
    </citation>
    <scope>NUCLEOTIDE SEQUENCE</scope>
    <source>
        <strain evidence="15">DSM 1903</strain>
    </source>
</reference>
<evidence type="ECO:0000256" key="9">
    <source>
        <dbReference type="ARBA" id="ARBA00023136"/>
    </source>
</evidence>
<dbReference type="GO" id="GO:0046677">
    <property type="term" value="P:response to antibiotic"/>
    <property type="evidence" value="ECO:0007669"/>
    <property type="project" value="UniProtKB-UniRule"/>
</dbReference>
<feature type="transmembrane region" description="Helical" evidence="14">
    <location>
        <begin position="184"/>
        <end position="207"/>
    </location>
</feature>
<evidence type="ECO:0000256" key="3">
    <source>
        <dbReference type="ARBA" id="ARBA00012374"/>
    </source>
</evidence>
<keyword evidence="14" id="KW-0133">Cell shape</keyword>
<feature type="transmembrane region" description="Helical" evidence="14">
    <location>
        <begin position="246"/>
        <end position="269"/>
    </location>
</feature>
<keyword evidence="5 14" id="KW-1003">Cell membrane</keyword>
<comment type="subcellular location">
    <subcellularLocation>
        <location evidence="1 14">Cell membrane</location>
        <topology evidence="1 14">Multi-pass membrane protein</topology>
    </subcellularLocation>
</comment>
<keyword evidence="16" id="KW-1185">Reference proteome</keyword>
<dbReference type="PANTHER" id="PTHR30622:SF3">
    <property type="entry name" value="UNDECAPRENYL-DIPHOSPHATASE"/>
    <property type="match status" value="1"/>
</dbReference>
<dbReference type="GO" id="GO:0009252">
    <property type="term" value="P:peptidoglycan biosynthetic process"/>
    <property type="evidence" value="ECO:0007669"/>
    <property type="project" value="UniProtKB-KW"/>
</dbReference>
<accession>A0AAE3EG67</accession>
<keyword evidence="10 14" id="KW-0046">Antibiotic resistance</keyword>
<dbReference type="NCBIfam" id="NF001389">
    <property type="entry name" value="PRK00281.1-2"/>
    <property type="match status" value="1"/>
</dbReference>
<dbReference type="HAMAP" id="MF_01006">
    <property type="entry name" value="Undec_diphosphatase"/>
    <property type="match status" value="1"/>
</dbReference>
<comment type="catalytic activity">
    <reaction evidence="13 14">
        <text>di-trans,octa-cis-undecaprenyl diphosphate + H2O = di-trans,octa-cis-undecaprenyl phosphate + phosphate + H(+)</text>
        <dbReference type="Rhea" id="RHEA:28094"/>
        <dbReference type="ChEBI" id="CHEBI:15377"/>
        <dbReference type="ChEBI" id="CHEBI:15378"/>
        <dbReference type="ChEBI" id="CHEBI:43474"/>
        <dbReference type="ChEBI" id="CHEBI:58405"/>
        <dbReference type="ChEBI" id="CHEBI:60392"/>
        <dbReference type="EC" id="3.6.1.27"/>
    </reaction>
</comment>
<dbReference type="GO" id="GO:0008360">
    <property type="term" value="P:regulation of cell shape"/>
    <property type="evidence" value="ECO:0007669"/>
    <property type="project" value="UniProtKB-KW"/>
</dbReference>
<name>A0AAE3EG67_9SPIR</name>
<comment type="function">
    <text evidence="14">Catalyzes the dephosphorylation of undecaprenyl diphosphate (UPP). Confers resistance to bacitracin.</text>
</comment>
<dbReference type="RefSeq" id="WP_230752709.1">
    <property type="nucleotide sequence ID" value="NZ_JAINWA010000001.1"/>
</dbReference>
<dbReference type="GO" id="GO:0050380">
    <property type="term" value="F:undecaprenyl-diphosphatase activity"/>
    <property type="evidence" value="ECO:0007669"/>
    <property type="project" value="UniProtKB-UniRule"/>
</dbReference>
<comment type="miscellaneous">
    <text evidence="14">Bacitracin is thought to be involved in the inhibition of peptidoglycan synthesis by sequestering undecaprenyl diphosphate, thereby reducing the pool of lipid carrier available.</text>
</comment>
<proteinExistence type="inferred from homology"/>
<feature type="transmembrane region" description="Helical" evidence="14">
    <location>
        <begin position="83"/>
        <end position="104"/>
    </location>
</feature>
<evidence type="ECO:0000256" key="5">
    <source>
        <dbReference type="ARBA" id="ARBA00022475"/>
    </source>
</evidence>
<feature type="transmembrane region" description="Helical" evidence="14">
    <location>
        <begin position="145"/>
        <end position="164"/>
    </location>
</feature>
<keyword evidence="14" id="KW-0961">Cell wall biogenesis/degradation</keyword>
<feature type="transmembrane region" description="Helical" evidence="14">
    <location>
        <begin position="110"/>
        <end position="129"/>
    </location>
</feature>